<evidence type="ECO:0000256" key="1">
    <source>
        <dbReference type="ARBA" id="ARBA00004365"/>
    </source>
</evidence>
<evidence type="ECO:0000256" key="3">
    <source>
        <dbReference type="ARBA" id="ARBA00009677"/>
    </source>
</evidence>
<comment type="caution">
    <text evidence="11">The sequence shown here is derived from an EMBL/GenBank/DDBJ whole genome shotgun (WGS) entry which is preliminary data.</text>
</comment>
<keyword evidence="5" id="KW-0964">Secreted</keyword>
<name>A0A4R2KS99_9GAMM</name>
<dbReference type="PANTHER" id="PTHR30033:SF1">
    <property type="entry name" value="FLAGELLAR HOOK-ASSOCIATED PROTEIN 1"/>
    <property type="match status" value="1"/>
</dbReference>
<dbReference type="OrthoDB" id="9802553at2"/>
<dbReference type="GO" id="GO:0005198">
    <property type="term" value="F:structural molecule activity"/>
    <property type="evidence" value="ECO:0007669"/>
    <property type="project" value="InterPro"/>
</dbReference>
<dbReference type="PROSITE" id="PS00588">
    <property type="entry name" value="FLAGELLA_BB_ROD"/>
    <property type="match status" value="1"/>
</dbReference>
<comment type="similarity">
    <text evidence="3">Belongs to the flagella basal body rod proteins family.</text>
</comment>
<dbReference type="Pfam" id="PF06429">
    <property type="entry name" value="Flg_bbr_C"/>
    <property type="match status" value="1"/>
</dbReference>
<dbReference type="PRINTS" id="PR01005">
    <property type="entry name" value="FLGHOOKAP1"/>
</dbReference>
<dbReference type="GO" id="GO:0009424">
    <property type="term" value="C:bacterial-type flagellum hook"/>
    <property type="evidence" value="ECO:0007669"/>
    <property type="project" value="InterPro"/>
</dbReference>
<dbReference type="InterPro" id="IPR002371">
    <property type="entry name" value="FlgK"/>
</dbReference>
<keyword evidence="12" id="KW-1185">Reference proteome</keyword>
<feature type="domain" description="Flagellar hook-associated protein 1 D2-like" evidence="9">
    <location>
        <begin position="334"/>
        <end position="411"/>
    </location>
</feature>
<organism evidence="11 12">
    <name type="scientific">Chromatocurvus halotolerans</name>
    <dbReference type="NCBI Taxonomy" id="1132028"/>
    <lineage>
        <taxon>Bacteria</taxon>
        <taxon>Pseudomonadati</taxon>
        <taxon>Pseudomonadota</taxon>
        <taxon>Gammaproteobacteria</taxon>
        <taxon>Cellvibrionales</taxon>
        <taxon>Halieaceae</taxon>
        <taxon>Chromatocurvus</taxon>
    </lineage>
</organism>
<dbReference type="AlphaFoldDB" id="A0A4R2KS99"/>
<evidence type="ECO:0000259" key="8">
    <source>
        <dbReference type="Pfam" id="PF06429"/>
    </source>
</evidence>
<evidence type="ECO:0000259" key="7">
    <source>
        <dbReference type="Pfam" id="PF00460"/>
    </source>
</evidence>
<reference evidence="11 12" key="1">
    <citation type="submission" date="2019-03" db="EMBL/GenBank/DDBJ databases">
        <title>Genomic Encyclopedia of Type Strains, Phase IV (KMG-IV): sequencing the most valuable type-strain genomes for metagenomic binning, comparative biology and taxonomic classification.</title>
        <authorList>
            <person name="Goeker M."/>
        </authorList>
    </citation>
    <scope>NUCLEOTIDE SEQUENCE [LARGE SCALE GENOMIC DNA]</scope>
    <source>
        <strain evidence="11 12">DSM 23344</strain>
    </source>
</reference>
<dbReference type="InterPro" id="IPR019776">
    <property type="entry name" value="Flagellar_basal_body_rod_CS"/>
</dbReference>
<dbReference type="InterPro" id="IPR010930">
    <property type="entry name" value="Flg_bb/hook_C_dom"/>
</dbReference>
<dbReference type="InterPro" id="IPR049119">
    <property type="entry name" value="FlgK_D2-like"/>
</dbReference>
<dbReference type="NCBIfam" id="TIGR02492">
    <property type="entry name" value="flgK_ends"/>
    <property type="match status" value="1"/>
</dbReference>
<evidence type="ECO:0000256" key="2">
    <source>
        <dbReference type="ARBA" id="ARBA00004613"/>
    </source>
</evidence>
<dbReference type="RefSeq" id="WP_117314855.1">
    <property type="nucleotide sequence ID" value="NZ_QQSW01000002.1"/>
</dbReference>
<keyword evidence="11" id="KW-0969">Cilium</keyword>
<evidence type="ECO:0000259" key="9">
    <source>
        <dbReference type="Pfam" id="PF21158"/>
    </source>
</evidence>
<sequence>MVDFLNTSLSGLQAAQRALATTSNNIANAATEGYSRQRVDFGTRPAQFTGGGFLGTGVQVNDVRRVYDAFLGEEVRSGTTGESRLTVFSELSGRVGDLLGSGSGGLSQGLQSFFDSLQSLANDPASTPVRQTLLSEADSLTRRIGTIDGQLVSISSEVSGRIDNSVATINSLAQAIADTNDQIASAPGAANGDFSSDLLDQRDRLLQQLSSEVEVSVVPAAMGTANVFIGNGQTLVLGNDAITLSSGAGAFGPALRDVSVGGSVVTGQLSGGALGGLLDFQREVLDPARNDLGRTAVGLAESFNAQHSQGFDLEGNFGDDFFAVGGPRVFAANGNSGTASVDASIDSAGALTGNDYQLQFDGSNYSLVNTSSGQPVALSGSGTAADPLRADGVSIVVGGTAAAGDRFAIQPTRQSAAGFARLVDDTDEIAAAFPIRTAASLNNVSDASISGGEILDVSDPDLLTPVTIRFVDSNTFQINGAGAFAYTSGDDIELNGYQLQIAGGPVADDEFTVSPNTQGVGDNRNAQALAALRDTGVLENEQRSVVQQADVLLASVGNATAAAQTALESQSALLRSSEAALQSVTGVNLEEEAANLIRFQQAYEANARVIQIANSTFQSLLAAFR</sequence>
<proteinExistence type="inferred from homology"/>
<accession>A0A4R2KS99</accession>
<dbReference type="Pfam" id="PF00460">
    <property type="entry name" value="Flg_bb_rod"/>
    <property type="match status" value="1"/>
</dbReference>
<dbReference type="EMBL" id="SLWX01000004">
    <property type="protein sequence ID" value="TCO76614.1"/>
    <property type="molecule type" value="Genomic_DNA"/>
</dbReference>
<evidence type="ECO:0000313" key="12">
    <source>
        <dbReference type="Proteomes" id="UP000294980"/>
    </source>
</evidence>
<feature type="domain" description="Flagellar basal body rod protein N-terminal" evidence="7">
    <location>
        <begin position="5"/>
        <end position="34"/>
    </location>
</feature>
<dbReference type="InterPro" id="IPR053927">
    <property type="entry name" value="FlgK_helical"/>
</dbReference>
<keyword evidence="11" id="KW-0282">Flagellum</keyword>
<dbReference type="SUPFAM" id="SSF64518">
    <property type="entry name" value="Phase 1 flagellin"/>
    <property type="match status" value="2"/>
</dbReference>
<evidence type="ECO:0000256" key="6">
    <source>
        <dbReference type="ARBA" id="ARBA00023143"/>
    </source>
</evidence>
<feature type="domain" description="Flagellar hook-associated protein FlgK helical" evidence="10">
    <location>
        <begin position="94"/>
        <end position="322"/>
    </location>
</feature>
<dbReference type="Pfam" id="PF21158">
    <property type="entry name" value="flgK_1st_1"/>
    <property type="match status" value="1"/>
</dbReference>
<comment type="subcellular location">
    <subcellularLocation>
        <location evidence="1">Bacterial flagellum</location>
    </subcellularLocation>
    <subcellularLocation>
        <location evidence="2">Secreted</location>
    </subcellularLocation>
</comment>
<keyword evidence="6" id="KW-0975">Bacterial flagellum</keyword>
<evidence type="ECO:0000313" key="11">
    <source>
        <dbReference type="EMBL" id="TCO76614.1"/>
    </source>
</evidence>
<dbReference type="PANTHER" id="PTHR30033">
    <property type="entry name" value="FLAGELLAR HOOK-ASSOCIATED PROTEIN 1"/>
    <property type="match status" value="1"/>
</dbReference>
<dbReference type="GO" id="GO:0044780">
    <property type="term" value="P:bacterial-type flagellum assembly"/>
    <property type="evidence" value="ECO:0007669"/>
    <property type="project" value="InterPro"/>
</dbReference>
<evidence type="ECO:0000256" key="5">
    <source>
        <dbReference type="ARBA" id="ARBA00022525"/>
    </source>
</evidence>
<dbReference type="GO" id="GO:0005576">
    <property type="term" value="C:extracellular region"/>
    <property type="evidence" value="ECO:0007669"/>
    <property type="project" value="UniProtKB-SubCell"/>
</dbReference>
<feature type="domain" description="Flagellar basal-body/hook protein C-terminal" evidence="8">
    <location>
        <begin position="585"/>
        <end position="621"/>
    </location>
</feature>
<dbReference type="Pfam" id="PF22638">
    <property type="entry name" value="FlgK_D1"/>
    <property type="match status" value="1"/>
</dbReference>
<dbReference type="Proteomes" id="UP000294980">
    <property type="component" value="Unassembled WGS sequence"/>
</dbReference>
<gene>
    <name evidence="11" type="ORF">EV688_10468</name>
</gene>
<protein>
    <recommendedName>
        <fullName evidence="4">Flagellar hook-associated protein 1</fullName>
    </recommendedName>
</protein>
<keyword evidence="11" id="KW-0966">Cell projection</keyword>
<evidence type="ECO:0000259" key="10">
    <source>
        <dbReference type="Pfam" id="PF22638"/>
    </source>
</evidence>
<evidence type="ECO:0000256" key="4">
    <source>
        <dbReference type="ARBA" id="ARBA00016244"/>
    </source>
</evidence>
<dbReference type="InterPro" id="IPR001444">
    <property type="entry name" value="Flag_bb_rod_N"/>
</dbReference>